<dbReference type="PROSITE" id="PS51885">
    <property type="entry name" value="NEPRILYSIN"/>
    <property type="match status" value="1"/>
</dbReference>
<evidence type="ECO:0000256" key="1">
    <source>
        <dbReference type="ARBA" id="ARBA00007357"/>
    </source>
</evidence>
<keyword evidence="2" id="KW-0732">Signal</keyword>
<protein>
    <submittedName>
        <fullName evidence="5">Peptidase_M13 domain-containing protein</fullName>
    </submittedName>
</protein>
<evidence type="ECO:0000313" key="5">
    <source>
        <dbReference type="WBParaSite" id="BXY_1587800.1"/>
    </source>
</evidence>
<dbReference type="InterPro" id="IPR000718">
    <property type="entry name" value="Peptidase_M13"/>
</dbReference>
<dbReference type="GO" id="GO:0016485">
    <property type="term" value="P:protein processing"/>
    <property type="evidence" value="ECO:0007669"/>
    <property type="project" value="TreeGrafter"/>
</dbReference>
<evidence type="ECO:0000256" key="2">
    <source>
        <dbReference type="SAM" id="SignalP"/>
    </source>
</evidence>
<evidence type="ECO:0000313" key="4">
    <source>
        <dbReference type="Proteomes" id="UP000095284"/>
    </source>
</evidence>
<feature type="domain" description="Peptidase M13 C-terminal" evidence="3">
    <location>
        <begin position="215"/>
        <end position="311"/>
    </location>
</feature>
<dbReference type="Proteomes" id="UP000095284">
    <property type="component" value="Unplaced"/>
</dbReference>
<dbReference type="GO" id="GO:0005886">
    <property type="term" value="C:plasma membrane"/>
    <property type="evidence" value="ECO:0007669"/>
    <property type="project" value="TreeGrafter"/>
</dbReference>
<dbReference type="GO" id="GO:0004222">
    <property type="term" value="F:metalloendopeptidase activity"/>
    <property type="evidence" value="ECO:0007669"/>
    <property type="project" value="InterPro"/>
</dbReference>
<dbReference type="Gene3D" id="3.40.390.10">
    <property type="entry name" value="Collagenase (Catalytic Domain)"/>
    <property type="match status" value="1"/>
</dbReference>
<proteinExistence type="inferred from homology"/>
<dbReference type="SUPFAM" id="SSF55486">
    <property type="entry name" value="Metalloproteases ('zincins'), catalytic domain"/>
    <property type="match status" value="2"/>
</dbReference>
<dbReference type="InterPro" id="IPR018497">
    <property type="entry name" value="Peptidase_M13_C"/>
</dbReference>
<dbReference type="InterPro" id="IPR024079">
    <property type="entry name" value="MetalloPept_cat_dom_sf"/>
</dbReference>
<evidence type="ECO:0000259" key="3">
    <source>
        <dbReference type="Pfam" id="PF01431"/>
    </source>
</evidence>
<name>A0A1I7SS61_BURXY</name>
<organism evidence="4 5">
    <name type="scientific">Bursaphelenchus xylophilus</name>
    <name type="common">Pinewood nematode worm</name>
    <name type="synonym">Aphelenchoides xylophilus</name>
    <dbReference type="NCBI Taxonomy" id="6326"/>
    <lineage>
        <taxon>Eukaryota</taxon>
        <taxon>Metazoa</taxon>
        <taxon>Ecdysozoa</taxon>
        <taxon>Nematoda</taxon>
        <taxon>Chromadorea</taxon>
        <taxon>Rhabditida</taxon>
        <taxon>Tylenchina</taxon>
        <taxon>Tylenchomorpha</taxon>
        <taxon>Aphelenchoidea</taxon>
        <taxon>Aphelenchoididae</taxon>
        <taxon>Bursaphelenchus</taxon>
    </lineage>
</organism>
<accession>A0A1I7SS61</accession>
<feature type="chain" id="PRO_5009306573" evidence="2">
    <location>
        <begin position="19"/>
        <end position="332"/>
    </location>
</feature>
<reference evidence="5" key="1">
    <citation type="submission" date="2016-11" db="UniProtKB">
        <authorList>
            <consortium name="WormBaseParasite"/>
        </authorList>
    </citation>
    <scope>IDENTIFICATION</scope>
</reference>
<feature type="signal peptide" evidence="2">
    <location>
        <begin position="1"/>
        <end position="18"/>
    </location>
</feature>
<dbReference type="PANTHER" id="PTHR11733">
    <property type="entry name" value="ZINC METALLOPROTEASE FAMILY M13 NEPRILYSIN-RELATED"/>
    <property type="match status" value="1"/>
</dbReference>
<comment type="similarity">
    <text evidence="1">Belongs to the peptidase M13 family.</text>
</comment>
<dbReference type="WBParaSite" id="BXY_1587800.1">
    <property type="protein sequence ID" value="BXY_1587800.1"/>
    <property type="gene ID" value="BXY_1587800"/>
</dbReference>
<dbReference type="Pfam" id="PF01431">
    <property type="entry name" value="Peptidase_M13"/>
    <property type="match status" value="1"/>
</dbReference>
<dbReference type="AlphaFoldDB" id="A0A1I7SS61"/>
<dbReference type="PANTHER" id="PTHR11733:SF167">
    <property type="entry name" value="FI17812P1-RELATED"/>
    <property type="match status" value="1"/>
</dbReference>
<sequence>MFVNFCLLLTLLTRTVENATLEEKVLFMGSMIDTSVRPCDDFWNYTGGKFDKTFFNGWRAGFYQSLLSDFGVSNQFASIRKIRQIYSNCNPQEFPLIAVEYTYEQTAEFLAREFHDVKFPVHMDQLRDNEKYAAILARVYKCLFERGSSVFRKIFDYHSISRIAFKEPENTGSGASKWAAYCAAAECQRPVGYPERYKYSPKLLNVSTQAFVNTVFGIRWAYAAFKTYSLHKQLLPRTTSRVLNAMSDDQLFFLNLGQLMRFMTPTWDTYGDGDSHSPDVVRLYGTLSNFPAFANAYGCLANDTFVSKKPCPILLKETKEDKSLWYKYTRLP</sequence>